<sequence length="110" mass="12707">MTSYKKREREKKRRTKCVTFCDFQFYLTLFSTSPFLGLSFLSLSLPPISLSLSLSSPWPYLVNFGPVSSVWSVQLISFNDHSFLSECLIDRRESVLLLLFNFVLSVLLLL</sequence>
<name>A0A8D8TWE2_9HEMI</name>
<dbReference type="EMBL" id="HBUF01328109">
    <property type="protein sequence ID" value="CAG6696291.1"/>
    <property type="molecule type" value="Transcribed_RNA"/>
</dbReference>
<keyword evidence="1" id="KW-0472">Membrane</keyword>
<keyword evidence="1" id="KW-1133">Transmembrane helix</keyword>
<accession>A0A8D8TWE2</accession>
<organism evidence="2">
    <name type="scientific">Cacopsylla melanoneura</name>
    <dbReference type="NCBI Taxonomy" id="428564"/>
    <lineage>
        <taxon>Eukaryota</taxon>
        <taxon>Metazoa</taxon>
        <taxon>Ecdysozoa</taxon>
        <taxon>Arthropoda</taxon>
        <taxon>Hexapoda</taxon>
        <taxon>Insecta</taxon>
        <taxon>Pterygota</taxon>
        <taxon>Neoptera</taxon>
        <taxon>Paraneoptera</taxon>
        <taxon>Hemiptera</taxon>
        <taxon>Sternorrhyncha</taxon>
        <taxon>Psylloidea</taxon>
        <taxon>Psyllidae</taxon>
        <taxon>Psyllinae</taxon>
        <taxon>Cacopsylla</taxon>
    </lineage>
</organism>
<dbReference type="EMBL" id="HBUF01328112">
    <property type="protein sequence ID" value="CAG6696293.1"/>
    <property type="molecule type" value="Transcribed_RNA"/>
</dbReference>
<evidence type="ECO:0000256" key="1">
    <source>
        <dbReference type="SAM" id="Phobius"/>
    </source>
</evidence>
<protein>
    <recommendedName>
        <fullName evidence="3">Transmembrane protein</fullName>
    </recommendedName>
</protein>
<proteinExistence type="predicted"/>
<feature type="transmembrane region" description="Helical" evidence="1">
    <location>
        <begin position="20"/>
        <end position="40"/>
    </location>
</feature>
<evidence type="ECO:0008006" key="3">
    <source>
        <dbReference type="Google" id="ProtNLM"/>
    </source>
</evidence>
<dbReference type="AlphaFoldDB" id="A0A8D8TWE2"/>
<reference evidence="2" key="1">
    <citation type="submission" date="2021-05" db="EMBL/GenBank/DDBJ databases">
        <authorList>
            <person name="Alioto T."/>
            <person name="Alioto T."/>
            <person name="Gomez Garrido J."/>
        </authorList>
    </citation>
    <scope>NUCLEOTIDE SEQUENCE</scope>
</reference>
<keyword evidence="1" id="KW-0812">Transmembrane</keyword>
<evidence type="ECO:0000313" key="2">
    <source>
        <dbReference type="EMBL" id="CAG6696291.1"/>
    </source>
</evidence>